<feature type="transmembrane region" description="Helical" evidence="1">
    <location>
        <begin position="60"/>
        <end position="81"/>
    </location>
</feature>
<dbReference type="PANTHER" id="PTHR43751:SF3">
    <property type="entry name" value="SULFATASE N-TERMINAL DOMAIN-CONTAINING PROTEIN"/>
    <property type="match status" value="1"/>
</dbReference>
<reference evidence="3" key="1">
    <citation type="journal article" date="2023" name="Int. J. Syst. Evol. Microbiol.">
        <title>Mesoterricola silvestris gen. nov., sp. nov., Mesoterricola sediminis sp. nov., Geothrix oryzae sp. nov., Geothrix edaphica sp. nov., Geothrix rubra sp. nov., and Geothrix limicola sp. nov., six novel members of Acidobacteriota isolated from soils.</title>
        <authorList>
            <person name="Itoh H."/>
            <person name="Sugisawa Y."/>
            <person name="Mise K."/>
            <person name="Xu Z."/>
            <person name="Kuniyasu M."/>
            <person name="Ushijima N."/>
            <person name="Kawano K."/>
            <person name="Kobayashi E."/>
            <person name="Shiratori Y."/>
            <person name="Masuda Y."/>
            <person name="Senoo K."/>
        </authorList>
    </citation>
    <scope>NUCLEOTIDE SEQUENCE</scope>
    <source>
        <strain evidence="3">W786</strain>
    </source>
</reference>
<evidence type="ECO:0000313" key="3">
    <source>
        <dbReference type="EMBL" id="BDU77349.1"/>
    </source>
</evidence>
<proteinExistence type="predicted"/>
<keyword evidence="4" id="KW-1185">Reference proteome</keyword>
<protein>
    <recommendedName>
        <fullName evidence="2">Sulfatase N-terminal domain-containing protein</fullName>
    </recommendedName>
</protein>
<organism evidence="3 4">
    <name type="scientific">Mesoterricola sediminis</name>
    <dbReference type="NCBI Taxonomy" id="2927980"/>
    <lineage>
        <taxon>Bacteria</taxon>
        <taxon>Pseudomonadati</taxon>
        <taxon>Acidobacteriota</taxon>
        <taxon>Holophagae</taxon>
        <taxon>Holophagales</taxon>
        <taxon>Holophagaceae</taxon>
        <taxon>Mesoterricola</taxon>
    </lineage>
</organism>
<accession>A0AA48GTC3</accession>
<dbReference type="RefSeq" id="WP_316410247.1">
    <property type="nucleotide sequence ID" value="NZ_AP027081.1"/>
</dbReference>
<sequence length="594" mass="65702">MRSLLNRWILLHLAVHVTVILAVGDVAWATLAPPLLWTPLFALAFYHPWLLQPLASRRGWLLFFLACLSAWTLLSGVYRVFLGAYPNAGTLEFMANRPDYAWVLARDRVGPWLLPAVLLGAGGVAWVARGVPGAPRSRLWKGVGLVLAIGLLLGFQRVDATGRGMAPDVMALRTLVEFSPRRARASGFVRAMTLTRPSAPQGPPPPFNILFIVNESLNADGLDPMLRPALKARLDRGEILAFPRAYASASMTDLCLPSLFTGVASAEPMEGFYQAPLPWHRGRAHGMATAFFSVQRMEDGDLADLLLVDGLDQWRAADREPLPLVNDLGCLDGNLLPWFRDWLRSTQGRPTLTVLHFNATHAPYLQVPGFTPWTADDVARLRPSVLPLRRASLARYWNAIAYLDHLQEEVLRSLEEAGHLEDTWVISTSDHGENFDGPAIARQEDLRPATLQVPLWMRLPRAFPRAAREALAANRTRLTSNLDLMPTLADALGDPDPGHLGASLLRPLKAYPRQVVADNQGEIRVRRPRTVGLVWEEGDGTQATWRWVKGEGTAWEGQRAGGWEPVQPTPAQRGRVRRTLAAMPVLLRSGAEPD</sequence>
<dbReference type="KEGG" id="msea:METESE_23070"/>
<dbReference type="Proteomes" id="UP001228113">
    <property type="component" value="Chromosome"/>
</dbReference>
<keyword evidence="1" id="KW-1133">Transmembrane helix</keyword>
<dbReference type="Pfam" id="PF00884">
    <property type="entry name" value="Sulfatase"/>
    <property type="match status" value="1"/>
</dbReference>
<dbReference type="AlphaFoldDB" id="A0AA48GTC3"/>
<feature type="transmembrane region" description="Helical" evidence="1">
    <location>
        <begin position="109"/>
        <end position="127"/>
    </location>
</feature>
<name>A0AA48GTC3_9BACT</name>
<dbReference type="EMBL" id="AP027081">
    <property type="protein sequence ID" value="BDU77349.1"/>
    <property type="molecule type" value="Genomic_DNA"/>
</dbReference>
<dbReference type="SUPFAM" id="SSF53649">
    <property type="entry name" value="Alkaline phosphatase-like"/>
    <property type="match status" value="1"/>
</dbReference>
<dbReference type="InterPro" id="IPR000917">
    <property type="entry name" value="Sulfatase_N"/>
</dbReference>
<dbReference type="InterPro" id="IPR017850">
    <property type="entry name" value="Alkaline_phosphatase_core_sf"/>
</dbReference>
<feature type="transmembrane region" description="Helical" evidence="1">
    <location>
        <begin position="9"/>
        <end position="29"/>
    </location>
</feature>
<evidence type="ECO:0000259" key="2">
    <source>
        <dbReference type="Pfam" id="PF00884"/>
    </source>
</evidence>
<keyword evidence="1" id="KW-0812">Transmembrane</keyword>
<dbReference type="Gene3D" id="3.40.720.10">
    <property type="entry name" value="Alkaline Phosphatase, subunit A"/>
    <property type="match status" value="1"/>
</dbReference>
<dbReference type="PANTHER" id="PTHR43751">
    <property type="entry name" value="SULFATASE"/>
    <property type="match status" value="1"/>
</dbReference>
<gene>
    <name evidence="3" type="ORF">METESE_23070</name>
</gene>
<dbReference type="InterPro" id="IPR052701">
    <property type="entry name" value="GAG_Ulvan_Degrading_Sulfatases"/>
</dbReference>
<keyword evidence="1" id="KW-0472">Membrane</keyword>
<feature type="transmembrane region" description="Helical" evidence="1">
    <location>
        <begin position="139"/>
        <end position="155"/>
    </location>
</feature>
<evidence type="ECO:0000313" key="4">
    <source>
        <dbReference type="Proteomes" id="UP001228113"/>
    </source>
</evidence>
<evidence type="ECO:0000256" key="1">
    <source>
        <dbReference type="SAM" id="Phobius"/>
    </source>
</evidence>
<feature type="transmembrane region" description="Helical" evidence="1">
    <location>
        <begin position="35"/>
        <end position="51"/>
    </location>
</feature>
<feature type="domain" description="Sulfatase N-terminal" evidence="2">
    <location>
        <begin position="208"/>
        <end position="493"/>
    </location>
</feature>